<dbReference type="Proteomes" id="UP000193498">
    <property type="component" value="Unassembled WGS sequence"/>
</dbReference>
<organism evidence="2 3">
    <name type="scientific">Basidiobolus meristosporus CBS 931.73</name>
    <dbReference type="NCBI Taxonomy" id="1314790"/>
    <lineage>
        <taxon>Eukaryota</taxon>
        <taxon>Fungi</taxon>
        <taxon>Fungi incertae sedis</taxon>
        <taxon>Zoopagomycota</taxon>
        <taxon>Entomophthoromycotina</taxon>
        <taxon>Basidiobolomycetes</taxon>
        <taxon>Basidiobolales</taxon>
        <taxon>Basidiobolaceae</taxon>
        <taxon>Basidiobolus</taxon>
    </lineage>
</organism>
<dbReference type="PANTHER" id="PTHR46603:SF1">
    <property type="entry name" value="ABSCISSION_NOCUT CHECKPOINT REGULATOR"/>
    <property type="match status" value="1"/>
</dbReference>
<keyword evidence="3" id="KW-1185">Reference proteome</keyword>
<dbReference type="Pfam" id="PF22586">
    <property type="entry name" value="ANCHR-like_BBOX"/>
    <property type="match status" value="1"/>
</dbReference>
<evidence type="ECO:0000313" key="3">
    <source>
        <dbReference type="Proteomes" id="UP000193498"/>
    </source>
</evidence>
<dbReference type="EMBL" id="MCFE01000338">
    <property type="protein sequence ID" value="ORX91170.1"/>
    <property type="molecule type" value="Genomic_DNA"/>
</dbReference>
<dbReference type="SUPFAM" id="SSF57845">
    <property type="entry name" value="B-box zinc-binding domain"/>
    <property type="match status" value="1"/>
</dbReference>
<accession>A0A1Y1XZI4</accession>
<dbReference type="STRING" id="1314790.A0A1Y1XZI4"/>
<sequence length="235" mass="26543">MSKDEDLEARLASLKKGGDYKETDEELQKRFNTVFGHKPVVLNSSFTVPDSAVDQDEVERLLNELELSEEDFSTQFGISPDVPNLSPAHTGKLDKVVDSFVGREDLAGDVLAEDTLIRQVNEEISLNNKYKHIELKVDSDLQTRLNELKENPPVSSPSKEHNKSALGPPPKALSISDLKEEENWCCICNEDATVECPECDNDKYCENCFREGHYVDPIDWEYKKHKCVALKSQAK</sequence>
<gene>
    <name evidence="2" type="ORF">K493DRAFT_317463</name>
</gene>
<proteinExistence type="predicted"/>
<reference evidence="2 3" key="1">
    <citation type="submission" date="2016-07" db="EMBL/GenBank/DDBJ databases">
        <title>Pervasive Adenine N6-methylation of Active Genes in Fungi.</title>
        <authorList>
            <consortium name="DOE Joint Genome Institute"/>
            <person name="Mondo S.J."/>
            <person name="Dannebaum R.O."/>
            <person name="Kuo R.C."/>
            <person name="Labutti K."/>
            <person name="Haridas S."/>
            <person name="Kuo A."/>
            <person name="Salamov A."/>
            <person name="Ahrendt S.R."/>
            <person name="Lipzen A."/>
            <person name="Sullivan W."/>
            <person name="Andreopoulos W.B."/>
            <person name="Clum A."/>
            <person name="Lindquist E."/>
            <person name="Daum C."/>
            <person name="Ramamoorthy G.K."/>
            <person name="Gryganskyi A."/>
            <person name="Culley D."/>
            <person name="Magnuson J.K."/>
            <person name="James T.Y."/>
            <person name="O'Malley M.A."/>
            <person name="Stajich J.E."/>
            <person name="Spatafora J.W."/>
            <person name="Visel A."/>
            <person name="Grigoriev I.V."/>
        </authorList>
    </citation>
    <scope>NUCLEOTIDE SEQUENCE [LARGE SCALE GENOMIC DNA]</scope>
    <source>
        <strain evidence="2 3">CBS 931.73</strain>
    </source>
</reference>
<dbReference type="AlphaFoldDB" id="A0A1Y1XZI4"/>
<dbReference type="OrthoDB" id="5407799at2759"/>
<dbReference type="CDD" id="cd19817">
    <property type="entry name" value="Bbox1_ANCHR-like"/>
    <property type="match status" value="1"/>
</dbReference>
<name>A0A1Y1XZI4_9FUNG</name>
<protein>
    <submittedName>
        <fullName evidence="2">Uncharacterized protein</fullName>
    </submittedName>
</protein>
<evidence type="ECO:0000256" key="1">
    <source>
        <dbReference type="SAM" id="MobiDB-lite"/>
    </source>
</evidence>
<dbReference type="InterPro" id="IPR044553">
    <property type="entry name" value="Bbox1_ANCHR"/>
</dbReference>
<dbReference type="InParanoid" id="A0A1Y1XZI4"/>
<dbReference type="PANTHER" id="PTHR46603">
    <property type="entry name" value="ABSCISSION/NOCUT CHECKPOINT REGULATOR"/>
    <property type="match status" value="1"/>
</dbReference>
<comment type="caution">
    <text evidence="2">The sequence shown here is derived from an EMBL/GenBank/DDBJ whole genome shotgun (WGS) entry which is preliminary data.</text>
</comment>
<feature type="region of interest" description="Disordered" evidence="1">
    <location>
        <begin position="148"/>
        <end position="173"/>
    </location>
</feature>
<evidence type="ECO:0000313" key="2">
    <source>
        <dbReference type="EMBL" id="ORX91170.1"/>
    </source>
</evidence>